<feature type="compositionally biased region" description="Polar residues" evidence="1">
    <location>
        <begin position="52"/>
        <end position="66"/>
    </location>
</feature>
<organism evidence="2 3">
    <name type="scientific">Amborella trichopoda</name>
    <dbReference type="NCBI Taxonomy" id="13333"/>
    <lineage>
        <taxon>Eukaryota</taxon>
        <taxon>Viridiplantae</taxon>
        <taxon>Streptophyta</taxon>
        <taxon>Embryophyta</taxon>
        <taxon>Tracheophyta</taxon>
        <taxon>Spermatophyta</taxon>
        <taxon>Magnoliopsida</taxon>
        <taxon>Amborellales</taxon>
        <taxon>Amborellaceae</taxon>
        <taxon>Amborella</taxon>
    </lineage>
</organism>
<dbReference type="Proteomes" id="UP000017836">
    <property type="component" value="Unassembled WGS sequence"/>
</dbReference>
<sequence length="170" mass="18584">MERGDSVTGRYRFPVGGSLSVIAVIHILDCHCRLLLRGCPSSLVLSLSTRTGNSTGSRRSCMATSVHNKKRPALAPPPPPLGPDSPLFMAYADPPSLTLLPDQLRHCSEGLALLKKKIQTPFKLNQEFDALQVNDFNVLCDVERNSGISKGKSRSCSHSKEYSRPNGKRI</sequence>
<accession>W1NMU0</accession>
<dbReference type="Gramene" id="ERM96881">
    <property type="protein sequence ID" value="ERM96881"/>
    <property type="gene ID" value="AMTR_s00247p00018380"/>
</dbReference>
<feature type="region of interest" description="Disordered" evidence="1">
    <location>
        <begin position="148"/>
        <end position="170"/>
    </location>
</feature>
<feature type="region of interest" description="Disordered" evidence="1">
    <location>
        <begin position="52"/>
        <end position="78"/>
    </location>
</feature>
<gene>
    <name evidence="2" type="ORF">AMTR_s00247p00018380</name>
</gene>
<evidence type="ECO:0000256" key="1">
    <source>
        <dbReference type="SAM" id="MobiDB-lite"/>
    </source>
</evidence>
<dbReference type="EMBL" id="KI396645">
    <property type="protein sequence ID" value="ERM96881.1"/>
    <property type="molecule type" value="Genomic_DNA"/>
</dbReference>
<dbReference type="eggNOG" id="ENOG502SZPJ">
    <property type="taxonomic scope" value="Eukaryota"/>
</dbReference>
<reference evidence="3" key="1">
    <citation type="journal article" date="2013" name="Science">
        <title>The Amborella genome and the evolution of flowering plants.</title>
        <authorList>
            <consortium name="Amborella Genome Project"/>
        </authorList>
    </citation>
    <scope>NUCLEOTIDE SEQUENCE [LARGE SCALE GENOMIC DNA]</scope>
</reference>
<dbReference type="HOGENOM" id="CLU_1572780_0_0_1"/>
<protein>
    <submittedName>
        <fullName evidence="2">Uncharacterized protein</fullName>
    </submittedName>
</protein>
<evidence type="ECO:0000313" key="3">
    <source>
        <dbReference type="Proteomes" id="UP000017836"/>
    </source>
</evidence>
<dbReference type="AlphaFoldDB" id="W1NMU0"/>
<name>W1NMU0_AMBTC</name>
<keyword evidence="3" id="KW-1185">Reference proteome</keyword>
<evidence type="ECO:0000313" key="2">
    <source>
        <dbReference type="EMBL" id="ERM96881.1"/>
    </source>
</evidence>
<proteinExistence type="predicted"/>